<evidence type="ECO:0000313" key="3">
    <source>
        <dbReference type="Proteomes" id="UP001602013"/>
    </source>
</evidence>
<keyword evidence="1" id="KW-0732">Signal</keyword>
<feature type="signal peptide" evidence="1">
    <location>
        <begin position="1"/>
        <end position="23"/>
    </location>
</feature>
<dbReference type="EMBL" id="JBIASD010000010">
    <property type="protein sequence ID" value="MFF3667279.1"/>
    <property type="molecule type" value="Genomic_DNA"/>
</dbReference>
<evidence type="ECO:0000313" key="2">
    <source>
        <dbReference type="EMBL" id="MFF3667279.1"/>
    </source>
</evidence>
<organism evidence="2 3">
    <name type="scientific">Microtetraspora malaysiensis</name>
    <dbReference type="NCBI Taxonomy" id="161358"/>
    <lineage>
        <taxon>Bacteria</taxon>
        <taxon>Bacillati</taxon>
        <taxon>Actinomycetota</taxon>
        <taxon>Actinomycetes</taxon>
        <taxon>Streptosporangiales</taxon>
        <taxon>Streptosporangiaceae</taxon>
        <taxon>Microtetraspora</taxon>
    </lineage>
</organism>
<protein>
    <recommendedName>
        <fullName evidence="4">Subtilisin inhibitor domain-containing protein</fullName>
    </recommendedName>
</protein>
<accession>A0ABW6SQM8</accession>
<dbReference type="RefSeq" id="WP_387412193.1">
    <property type="nucleotide sequence ID" value="NZ_JBIASD010000010.1"/>
</dbReference>
<sequence>MHKIICVAALTAMVFGTTGAGYAMDCVTGGKQQVSRAQYRILIRQCRYADTKTARRECRAKVHRTYTIGAANPNLDCRTYSSVTVCGKLKLSPRQKACVRESVRSGLTFRRSEVECYAFYGKGRN</sequence>
<feature type="chain" id="PRO_5047345482" description="Subtilisin inhibitor domain-containing protein" evidence="1">
    <location>
        <begin position="24"/>
        <end position="125"/>
    </location>
</feature>
<reference evidence="2 3" key="1">
    <citation type="submission" date="2024-10" db="EMBL/GenBank/DDBJ databases">
        <title>The Natural Products Discovery Center: Release of the First 8490 Sequenced Strains for Exploring Actinobacteria Biosynthetic Diversity.</title>
        <authorList>
            <person name="Kalkreuter E."/>
            <person name="Kautsar S.A."/>
            <person name="Yang D."/>
            <person name="Bader C.D."/>
            <person name="Teijaro C.N."/>
            <person name="Fluegel L."/>
            <person name="Davis C.M."/>
            <person name="Simpson J.R."/>
            <person name="Lauterbach L."/>
            <person name="Steele A.D."/>
            <person name="Gui C."/>
            <person name="Meng S."/>
            <person name="Li G."/>
            <person name="Viehrig K."/>
            <person name="Ye F."/>
            <person name="Su P."/>
            <person name="Kiefer A.F."/>
            <person name="Nichols A."/>
            <person name="Cepeda A.J."/>
            <person name="Yan W."/>
            <person name="Fan B."/>
            <person name="Jiang Y."/>
            <person name="Adhikari A."/>
            <person name="Zheng C.-J."/>
            <person name="Schuster L."/>
            <person name="Cowan T.M."/>
            <person name="Smanski M.J."/>
            <person name="Chevrette M.G."/>
            <person name="De Carvalho L.P.S."/>
            <person name="Shen B."/>
        </authorList>
    </citation>
    <scope>NUCLEOTIDE SEQUENCE [LARGE SCALE GENOMIC DNA]</scope>
    <source>
        <strain evidence="2 3">NPDC002173</strain>
    </source>
</reference>
<proteinExistence type="predicted"/>
<evidence type="ECO:0000256" key="1">
    <source>
        <dbReference type="SAM" id="SignalP"/>
    </source>
</evidence>
<name>A0ABW6SQM8_9ACTN</name>
<dbReference type="Proteomes" id="UP001602013">
    <property type="component" value="Unassembled WGS sequence"/>
</dbReference>
<gene>
    <name evidence="2" type="ORF">ACFYXI_16920</name>
</gene>
<comment type="caution">
    <text evidence="2">The sequence shown here is derived from an EMBL/GenBank/DDBJ whole genome shotgun (WGS) entry which is preliminary data.</text>
</comment>
<keyword evidence="3" id="KW-1185">Reference proteome</keyword>
<evidence type="ECO:0008006" key="4">
    <source>
        <dbReference type="Google" id="ProtNLM"/>
    </source>
</evidence>